<name>A0A1H2LTG1_9ACTN</name>
<evidence type="ECO:0000313" key="4">
    <source>
        <dbReference type="Proteomes" id="UP000198825"/>
    </source>
</evidence>
<feature type="binding site" evidence="1">
    <location>
        <position position="126"/>
    </location>
    <ligand>
        <name>Fe cation</name>
        <dbReference type="ChEBI" id="CHEBI:24875"/>
    </ligand>
</feature>
<comment type="similarity">
    <text evidence="1">Belongs to the Brp/Blh beta-carotene diooxygenase family.</text>
</comment>
<feature type="region of interest" description="Disordered" evidence="2">
    <location>
        <begin position="327"/>
        <end position="363"/>
    </location>
</feature>
<dbReference type="STRING" id="546874.SAMN04488544_0710"/>
<sequence length="363" mass="36535">MTLLHRTPVRPAPQSGAGRPGPARVLRRATSASRLMAAALVAVGLLAPGGLAGHQTPLLVAGFVLGLPHGAVDHLLPVRHAWVRRGLRPMLVVLAAYVGVALLAYAGLRLAGPVVLPVLLVVSVLHFGAGDLEVTGAGRGRGGAVRLLLAAGRGAPVVAGPLLAWPAATGSALAVVGLGAAPGTAAATVAGWVLLGLALAAAGLALHDGRPGDALDVALLVALFVLVPPLAAFGVYFGAWHGLRHTARLLADDPANADDLDAGRLLAPLGRFVRAAALPSVVALGTAGALVALAGSDASLAAPVFDLLLALTVPHVAVVALLDRDDHRDDPATSTVSRWSRSEVPAQARAGTSSRSAARRRSR</sequence>
<keyword evidence="1" id="KW-0479">Metal-binding</keyword>
<feature type="binding site" evidence="1">
    <location>
        <position position="241"/>
    </location>
    <ligand>
        <name>Fe cation</name>
        <dbReference type="ChEBI" id="CHEBI:24875"/>
    </ligand>
</feature>
<comment type="subcellular location">
    <subcellularLocation>
        <location evidence="1">Cell membrane</location>
        <topology evidence="1">Multi-pass membrane protein</topology>
    </subcellularLocation>
</comment>
<dbReference type="EMBL" id="LT629799">
    <property type="protein sequence ID" value="SDU83596.1"/>
    <property type="molecule type" value="Genomic_DNA"/>
</dbReference>
<evidence type="ECO:0000313" key="3">
    <source>
        <dbReference type="EMBL" id="SDU83596.1"/>
    </source>
</evidence>
<dbReference type="GO" id="GO:0005886">
    <property type="term" value="C:plasma membrane"/>
    <property type="evidence" value="ECO:0007669"/>
    <property type="project" value="UniProtKB-SubCell"/>
</dbReference>
<dbReference type="EC" id="1.13.11.63" evidence="1"/>
<feature type="transmembrane region" description="Helical" evidence="1">
    <location>
        <begin position="35"/>
        <end position="52"/>
    </location>
</feature>
<keyword evidence="3" id="KW-0503">Monooxygenase</keyword>
<dbReference type="OrthoDB" id="199761at2"/>
<reference evidence="4" key="1">
    <citation type="submission" date="2016-10" db="EMBL/GenBank/DDBJ databases">
        <authorList>
            <person name="Varghese N."/>
            <person name="Submissions S."/>
        </authorList>
    </citation>
    <scope>NUCLEOTIDE SEQUENCE [LARGE SCALE GENOMIC DNA]</scope>
    <source>
        <strain evidence="4">DSM 21743</strain>
    </source>
</reference>
<keyword evidence="1" id="KW-0812">Transmembrane</keyword>
<evidence type="ECO:0000256" key="2">
    <source>
        <dbReference type="SAM" id="MobiDB-lite"/>
    </source>
</evidence>
<dbReference type="Pfam" id="PF15461">
    <property type="entry name" value="BCD"/>
    <property type="match status" value="1"/>
</dbReference>
<feature type="transmembrane region" description="Helical" evidence="1">
    <location>
        <begin position="185"/>
        <end position="206"/>
    </location>
</feature>
<keyword evidence="1" id="KW-1003">Cell membrane</keyword>
<accession>A0A1H2LTG1</accession>
<comment type="cofactor">
    <cofactor evidence="1">
        <name>Fe(2+)</name>
        <dbReference type="ChEBI" id="CHEBI:29033"/>
    </cofactor>
</comment>
<feature type="transmembrane region" description="Helical" evidence="1">
    <location>
        <begin position="58"/>
        <end position="78"/>
    </location>
</feature>
<dbReference type="NCBIfam" id="TIGR03753">
    <property type="entry name" value="blh_monoox"/>
    <property type="match status" value="1"/>
</dbReference>
<feature type="binding site" evidence="1">
    <location>
        <position position="245"/>
    </location>
    <ligand>
        <name>Fe cation</name>
        <dbReference type="ChEBI" id="CHEBI:24875"/>
    </ligand>
</feature>
<dbReference type="InterPro" id="IPR022270">
    <property type="entry name" value="Blh_diox"/>
</dbReference>
<dbReference type="Proteomes" id="UP000198825">
    <property type="component" value="Chromosome I"/>
</dbReference>
<feature type="transmembrane region" description="Helical" evidence="1">
    <location>
        <begin position="90"/>
        <end position="108"/>
    </location>
</feature>
<dbReference type="GO" id="GO:0016121">
    <property type="term" value="P:carotene catabolic process"/>
    <property type="evidence" value="ECO:0007669"/>
    <property type="project" value="UniProtKB-UniRule"/>
</dbReference>
<feature type="transmembrane region" description="Helical" evidence="1">
    <location>
        <begin position="300"/>
        <end position="322"/>
    </location>
</feature>
<proteinExistence type="inferred from homology"/>
<keyword evidence="1" id="KW-1133">Transmembrane helix</keyword>
<feature type="region of interest" description="Disordered" evidence="2">
    <location>
        <begin position="1"/>
        <end position="23"/>
    </location>
</feature>
<feature type="transmembrane region" description="Helical" evidence="1">
    <location>
        <begin position="218"/>
        <end position="239"/>
    </location>
</feature>
<keyword evidence="1" id="KW-0223">Dioxygenase</keyword>
<keyword evidence="1" id="KW-0472">Membrane</keyword>
<dbReference type="HAMAP" id="MF_02093">
    <property type="entry name" value="Beta_carotene_diox"/>
    <property type="match status" value="1"/>
</dbReference>
<gene>
    <name evidence="3" type="ORF">SAMN04488544_0710</name>
</gene>
<dbReference type="GO" id="GO:0003834">
    <property type="term" value="F:beta-carotene 15,15'-dioxygenase activity"/>
    <property type="evidence" value="ECO:0007669"/>
    <property type="project" value="UniProtKB-EC"/>
</dbReference>
<feature type="transmembrane region" description="Helical" evidence="1">
    <location>
        <begin position="272"/>
        <end position="293"/>
    </location>
</feature>
<dbReference type="GO" id="GO:0005506">
    <property type="term" value="F:iron ion binding"/>
    <property type="evidence" value="ECO:0007669"/>
    <property type="project" value="UniProtKB-UniRule"/>
</dbReference>
<dbReference type="RefSeq" id="WP_091073270.1">
    <property type="nucleotide sequence ID" value="NZ_LT629799.1"/>
</dbReference>
<dbReference type="GO" id="GO:0010436">
    <property type="term" value="F:carotenoid dioxygenase activity"/>
    <property type="evidence" value="ECO:0007669"/>
    <property type="project" value="UniProtKB-UniRule"/>
</dbReference>
<protein>
    <recommendedName>
        <fullName evidence="1">Probable beta-carotene 15,15'-dioxygenase</fullName>
        <ecNumber evidence="1">1.13.11.63</ecNumber>
    </recommendedName>
</protein>
<keyword evidence="1" id="KW-0560">Oxidoreductase</keyword>
<organism evidence="3 4">
    <name type="scientific">Microlunatus sagamiharensis</name>
    <dbReference type="NCBI Taxonomy" id="546874"/>
    <lineage>
        <taxon>Bacteria</taxon>
        <taxon>Bacillati</taxon>
        <taxon>Actinomycetota</taxon>
        <taxon>Actinomycetes</taxon>
        <taxon>Propionibacteriales</taxon>
        <taxon>Propionibacteriaceae</taxon>
        <taxon>Microlunatus</taxon>
    </lineage>
</organism>
<comment type="catalytic activity">
    <reaction evidence="1">
        <text>all-trans-beta-carotene + O2 = 2 all-trans-retinal</text>
        <dbReference type="Rhea" id="RHEA:32887"/>
        <dbReference type="ChEBI" id="CHEBI:15379"/>
        <dbReference type="ChEBI" id="CHEBI:17579"/>
        <dbReference type="ChEBI" id="CHEBI:17898"/>
        <dbReference type="EC" id="1.13.11.63"/>
    </reaction>
</comment>
<dbReference type="AlphaFoldDB" id="A0A1H2LTG1"/>
<feature type="binding site" evidence="1">
    <location>
        <position position="69"/>
    </location>
    <ligand>
        <name>Fe cation</name>
        <dbReference type="ChEBI" id="CHEBI:24875"/>
    </ligand>
</feature>
<keyword evidence="1" id="KW-0408">Iron</keyword>
<keyword evidence="4" id="KW-1185">Reference proteome</keyword>
<dbReference type="GO" id="GO:0004497">
    <property type="term" value="F:monooxygenase activity"/>
    <property type="evidence" value="ECO:0007669"/>
    <property type="project" value="UniProtKB-KW"/>
</dbReference>
<comment type="function">
    <text evidence="1">Catalyzes the cleavage of beta-carotene at its central double bond (15,15') to yield two molecules of all-trans-retinal.</text>
</comment>
<evidence type="ECO:0000256" key="1">
    <source>
        <dbReference type="HAMAP-Rule" id="MF_02093"/>
    </source>
</evidence>